<name>A0A699Y9I5_HAELA</name>
<evidence type="ECO:0000313" key="3">
    <source>
        <dbReference type="EMBL" id="GFH05971.1"/>
    </source>
</evidence>
<evidence type="ECO:0000313" key="4">
    <source>
        <dbReference type="Proteomes" id="UP000485058"/>
    </source>
</evidence>
<proteinExistence type="predicted"/>
<dbReference type="PANTHER" id="PTHR36809">
    <property type="entry name" value="TRANSMEMBRANE PROTEIN"/>
    <property type="match status" value="1"/>
</dbReference>
<comment type="caution">
    <text evidence="3">The sequence shown here is derived from an EMBL/GenBank/DDBJ whole genome shotgun (WGS) entry which is preliminary data.</text>
</comment>
<feature type="chain" id="PRO_5025542534" evidence="2">
    <location>
        <begin position="32"/>
        <end position="212"/>
    </location>
</feature>
<evidence type="ECO:0000256" key="2">
    <source>
        <dbReference type="SAM" id="SignalP"/>
    </source>
</evidence>
<gene>
    <name evidence="3" type="ORF">HaLaN_00524</name>
</gene>
<accession>A0A699Y9I5</accession>
<organism evidence="3 4">
    <name type="scientific">Haematococcus lacustris</name>
    <name type="common">Green alga</name>
    <name type="synonym">Haematococcus pluvialis</name>
    <dbReference type="NCBI Taxonomy" id="44745"/>
    <lineage>
        <taxon>Eukaryota</taxon>
        <taxon>Viridiplantae</taxon>
        <taxon>Chlorophyta</taxon>
        <taxon>core chlorophytes</taxon>
        <taxon>Chlorophyceae</taxon>
        <taxon>CS clade</taxon>
        <taxon>Chlamydomonadales</taxon>
        <taxon>Haematococcaceae</taxon>
        <taxon>Haematococcus</taxon>
    </lineage>
</organism>
<feature type="region of interest" description="Disordered" evidence="1">
    <location>
        <begin position="185"/>
        <end position="212"/>
    </location>
</feature>
<protein>
    <submittedName>
        <fullName evidence="3">Uncharacterized protein</fullName>
    </submittedName>
</protein>
<evidence type="ECO:0000256" key="1">
    <source>
        <dbReference type="SAM" id="MobiDB-lite"/>
    </source>
</evidence>
<dbReference type="AlphaFoldDB" id="A0A699Y9I5"/>
<dbReference type="PANTHER" id="PTHR36809:SF1">
    <property type="entry name" value="TRANSMEMBRANE PROTEIN"/>
    <property type="match status" value="1"/>
</dbReference>
<keyword evidence="2" id="KW-0732">Signal</keyword>
<dbReference type="EMBL" id="BLLF01000016">
    <property type="protein sequence ID" value="GFH05971.1"/>
    <property type="molecule type" value="Genomic_DNA"/>
</dbReference>
<reference evidence="3 4" key="1">
    <citation type="submission" date="2020-02" db="EMBL/GenBank/DDBJ databases">
        <title>Draft genome sequence of Haematococcus lacustris strain NIES-144.</title>
        <authorList>
            <person name="Morimoto D."/>
            <person name="Nakagawa S."/>
            <person name="Yoshida T."/>
            <person name="Sawayama S."/>
        </authorList>
    </citation>
    <scope>NUCLEOTIDE SEQUENCE [LARGE SCALE GENOMIC DNA]</scope>
    <source>
        <strain evidence="3 4">NIES-144</strain>
    </source>
</reference>
<keyword evidence="4" id="KW-1185">Reference proteome</keyword>
<sequence length="212" mass="21258">MMAVEPTAVTALPPALLLGIGLVAVLQGVSGDPAAAATSAADSGLTDAAGAAAGVAAGAAKYVPSAYQPGWEVWVGLVAGVVPFAIGSYEFGKRIIIQLRCELCGGRGLVPSTNPGAKYLRKCPTCGGFFPWVSWKMFLSSTAAPGNGGPLLQPKGQTSVLYQVPAAAPTPDQVAAARAKYMSAAAREEGGKAGPSEVGEEACHPSSPPPPQ</sequence>
<feature type="signal peptide" evidence="2">
    <location>
        <begin position="1"/>
        <end position="31"/>
    </location>
</feature>
<dbReference type="Proteomes" id="UP000485058">
    <property type="component" value="Unassembled WGS sequence"/>
</dbReference>